<dbReference type="PANTHER" id="PTHR13288:SF8">
    <property type="entry name" value="SPLICING FACTOR 45"/>
    <property type="match status" value="1"/>
</dbReference>
<reference evidence="3 4" key="1">
    <citation type="journal article" date="2016" name="Proc. Natl. Acad. Sci. U.S.A.">
        <title>Comparative genomics of biotechnologically important yeasts.</title>
        <authorList>
            <person name="Riley R."/>
            <person name="Haridas S."/>
            <person name="Wolfe K.H."/>
            <person name="Lopes M.R."/>
            <person name="Hittinger C.T."/>
            <person name="Goeker M."/>
            <person name="Salamov A.A."/>
            <person name="Wisecaver J.H."/>
            <person name="Long T.M."/>
            <person name="Calvey C.H."/>
            <person name="Aerts A.L."/>
            <person name="Barry K.W."/>
            <person name="Choi C."/>
            <person name="Clum A."/>
            <person name="Coughlan A.Y."/>
            <person name="Deshpande S."/>
            <person name="Douglass A.P."/>
            <person name="Hanson S.J."/>
            <person name="Klenk H.-P."/>
            <person name="LaButti K.M."/>
            <person name="Lapidus A."/>
            <person name="Lindquist E.A."/>
            <person name="Lipzen A.M."/>
            <person name="Meier-Kolthoff J.P."/>
            <person name="Ohm R.A."/>
            <person name="Otillar R.P."/>
            <person name="Pangilinan J.L."/>
            <person name="Peng Y."/>
            <person name="Rokas A."/>
            <person name="Rosa C.A."/>
            <person name="Scheuner C."/>
            <person name="Sibirny A.A."/>
            <person name="Slot J.C."/>
            <person name="Stielow J.B."/>
            <person name="Sun H."/>
            <person name="Kurtzman C.P."/>
            <person name="Blackwell M."/>
            <person name="Grigoriev I.V."/>
            <person name="Jeffries T.W."/>
        </authorList>
    </citation>
    <scope>NUCLEOTIDE SEQUENCE [LARGE SCALE GENOMIC DNA]</scope>
    <source>
        <strain evidence="3 4">DSM 6958</strain>
    </source>
</reference>
<evidence type="ECO:0000259" key="2">
    <source>
        <dbReference type="PROSITE" id="PS50174"/>
    </source>
</evidence>
<dbReference type="InterPro" id="IPR040052">
    <property type="entry name" value="RBM17"/>
</dbReference>
<feature type="compositionally biased region" description="Polar residues" evidence="1">
    <location>
        <begin position="167"/>
        <end position="182"/>
    </location>
</feature>
<feature type="domain" description="G-patch" evidence="2">
    <location>
        <begin position="314"/>
        <end position="352"/>
    </location>
</feature>
<evidence type="ECO:0000313" key="3">
    <source>
        <dbReference type="EMBL" id="ODQ64003.1"/>
    </source>
</evidence>
<keyword evidence="4" id="KW-1185">Reference proteome</keyword>
<evidence type="ECO:0000256" key="1">
    <source>
        <dbReference type="SAM" id="MobiDB-lite"/>
    </source>
</evidence>
<dbReference type="PANTHER" id="PTHR13288">
    <property type="entry name" value="SPLICING FACTOR 45 SPF45"/>
    <property type="match status" value="1"/>
</dbReference>
<dbReference type="GO" id="GO:0003676">
    <property type="term" value="F:nucleic acid binding"/>
    <property type="evidence" value="ECO:0007669"/>
    <property type="project" value="InterPro"/>
</dbReference>
<feature type="region of interest" description="Disordered" evidence="1">
    <location>
        <begin position="1"/>
        <end position="20"/>
    </location>
</feature>
<gene>
    <name evidence="3" type="ORF">NADFUDRAFT_52988</name>
</gene>
<feature type="region of interest" description="Disordered" evidence="1">
    <location>
        <begin position="162"/>
        <end position="194"/>
    </location>
</feature>
<dbReference type="EMBL" id="KV454413">
    <property type="protein sequence ID" value="ODQ64003.1"/>
    <property type="molecule type" value="Genomic_DNA"/>
</dbReference>
<dbReference type="OrthoDB" id="5411533at2759"/>
<sequence length="488" mass="55588">MSDSESQKNENDSASKDDKLEKLKLPEYFSLYGTRINRSNSSISAPTPKPSFENSETISRPAVHTIRLSKELSKSTKPNSALRFVPIPLNIQKKPREVSLKEISSNSAPVRVDKLLPSKASKTGGRSLTHVHDSLEDFMNRKTPMDSLHRINPEFHDHCRERGKQYRSPQQSPRNKARQTVSAACPSNVGGFQRVPKSYEDEVEADWNEPYDPRQPNSYKAFIQSDERWEEDNDWRQYLIKIKTSTLKNSQLNNDDDVGNVNEKVIENISNVEGNSQLIVEPQNSLSIREFMELGTLDNNEDLSAETTVKSLEKSSFARRTLEKYGWKQGQGLGVHHEGIKKPIRLKTTLSDFAKSVTRPEEPTNAGTIYFKLSSACSDKDLEVETRKLSRTVKIQWLVDLTDELFRKNYEETLPSLVGPILEQRFGNVERITIWTSNKSLLGSLTLIVKFLANESATRALNELKNLLNYDAIVTAYQKDDFERIDFS</sequence>
<proteinExistence type="predicted"/>
<dbReference type="InterPro" id="IPR000467">
    <property type="entry name" value="G_patch_dom"/>
</dbReference>
<protein>
    <recommendedName>
        <fullName evidence="2">G-patch domain-containing protein</fullName>
    </recommendedName>
</protein>
<dbReference type="Proteomes" id="UP000095009">
    <property type="component" value="Unassembled WGS sequence"/>
</dbReference>
<evidence type="ECO:0000313" key="4">
    <source>
        <dbReference type="Proteomes" id="UP000095009"/>
    </source>
</evidence>
<dbReference type="AlphaFoldDB" id="A0A1E3PF18"/>
<dbReference type="GO" id="GO:0045292">
    <property type="term" value="P:mRNA cis splicing, via spliceosome"/>
    <property type="evidence" value="ECO:0007669"/>
    <property type="project" value="InterPro"/>
</dbReference>
<dbReference type="SMART" id="SM00443">
    <property type="entry name" value="G_patch"/>
    <property type="match status" value="1"/>
</dbReference>
<name>A0A1E3PF18_9ASCO</name>
<dbReference type="PROSITE" id="PS50174">
    <property type="entry name" value="G_PATCH"/>
    <property type="match status" value="1"/>
</dbReference>
<dbReference type="GO" id="GO:0071011">
    <property type="term" value="C:precatalytic spliceosome"/>
    <property type="evidence" value="ECO:0007669"/>
    <property type="project" value="TreeGrafter"/>
</dbReference>
<dbReference type="Pfam" id="PF01585">
    <property type="entry name" value="G-patch"/>
    <property type="match status" value="1"/>
</dbReference>
<organism evidence="3 4">
    <name type="scientific">Nadsonia fulvescens var. elongata DSM 6958</name>
    <dbReference type="NCBI Taxonomy" id="857566"/>
    <lineage>
        <taxon>Eukaryota</taxon>
        <taxon>Fungi</taxon>
        <taxon>Dikarya</taxon>
        <taxon>Ascomycota</taxon>
        <taxon>Saccharomycotina</taxon>
        <taxon>Dipodascomycetes</taxon>
        <taxon>Dipodascales</taxon>
        <taxon>Dipodascales incertae sedis</taxon>
        <taxon>Nadsonia</taxon>
    </lineage>
</organism>
<dbReference type="STRING" id="857566.A0A1E3PF18"/>
<accession>A0A1E3PF18</accession>
<feature type="region of interest" description="Disordered" evidence="1">
    <location>
        <begin position="38"/>
        <end position="58"/>
    </location>
</feature>